<dbReference type="SUPFAM" id="SSF52113">
    <property type="entry name" value="BRCT domain"/>
    <property type="match status" value="1"/>
</dbReference>
<accession>A0AAW1RRC5</accession>
<dbReference type="GO" id="GO:0007095">
    <property type="term" value="P:mitotic G2 DNA damage checkpoint signaling"/>
    <property type="evidence" value="ECO:0007669"/>
    <property type="project" value="TreeGrafter"/>
</dbReference>
<keyword evidence="1" id="KW-0677">Repeat</keyword>
<dbReference type="EMBL" id="JALJOU010000026">
    <property type="protein sequence ID" value="KAK9836182.1"/>
    <property type="molecule type" value="Genomic_DNA"/>
</dbReference>
<dbReference type="Pfam" id="PF12738">
    <property type="entry name" value="PTCB-BRCT"/>
    <property type="match status" value="1"/>
</dbReference>
<protein>
    <recommendedName>
        <fullName evidence="3">BRCT domain-containing protein</fullName>
    </recommendedName>
</protein>
<evidence type="ECO:0000259" key="3">
    <source>
        <dbReference type="PROSITE" id="PS50172"/>
    </source>
</evidence>
<dbReference type="PANTHER" id="PTHR13561:SF20">
    <property type="entry name" value="DNA TOPOISOMERASE 2-BINDING PROTEIN 1"/>
    <property type="match status" value="1"/>
</dbReference>
<gene>
    <name evidence="4" type="ORF">WJX81_007350</name>
</gene>
<dbReference type="InterPro" id="IPR001357">
    <property type="entry name" value="BRCT_dom"/>
</dbReference>
<evidence type="ECO:0000313" key="5">
    <source>
        <dbReference type="Proteomes" id="UP001445335"/>
    </source>
</evidence>
<sequence length="503" mass="52251">MLELIRICREGAATRHSELCSAVTHIVVGADASREELDGVRSHLQTHAGGVRAAKADWLRRCGAARELVPMNLSCELTADRLLTGAREQAGGGLLSNSAQKCSTAAAASERGDSGLTAGGALAGCWFTLAALVGDPVEREHFRLVSEENWRTPFWVDLCQEAGMALRKLRRDQVTCRPLAVPVPLAGMQSVRVSASGMDDAAKATVKEIVKHLGGKYTTNMTRQNTHLVLERATGQKFFSAPAYGVLPVTPEWLLASADAGKLLPEADFCPLPPLGGAEDLSSTAAPVAGDAGASEAHVSAQGGCHAAPLTAHQARLSLPAAVEAAVLGLQASEAQADDERDSPSAWEAAVAHMGSLICAHLPAVQQSSQLEAVPLPRIPAGASRNNAAACAGSSGASEAASGANQRLRRGRGSSMAEIRDAGDISQASDACRKRLRGEDDVPGDASCLGRNNGQPVNRGFECSQQVGYEGEGRAVATHGMRLRAGGSGGSDRLDELADMGLL</sequence>
<dbReference type="PROSITE" id="PS50172">
    <property type="entry name" value="BRCT"/>
    <property type="match status" value="2"/>
</dbReference>
<dbReference type="AlphaFoldDB" id="A0AAW1RRC5"/>
<dbReference type="InterPro" id="IPR036420">
    <property type="entry name" value="BRCT_dom_sf"/>
</dbReference>
<feature type="compositionally biased region" description="Low complexity" evidence="2">
    <location>
        <begin position="387"/>
        <end position="405"/>
    </location>
</feature>
<name>A0AAW1RRC5_9CHLO</name>
<feature type="region of interest" description="Disordered" evidence="2">
    <location>
        <begin position="436"/>
        <end position="455"/>
    </location>
</feature>
<dbReference type="Gene3D" id="3.40.50.10190">
    <property type="entry name" value="BRCT domain"/>
    <property type="match status" value="2"/>
</dbReference>
<dbReference type="CDD" id="cd00027">
    <property type="entry name" value="BRCT"/>
    <property type="match status" value="1"/>
</dbReference>
<evidence type="ECO:0000256" key="1">
    <source>
        <dbReference type="ARBA" id="ARBA00022737"/>
    </source>
</evidence>
<dbReference type="GO" id="GO:0006270">
    <property type="term" value="P:DNA replication initiation"/>
    <property type="evidence" value="ECO:0007669"/>
    <property type="project" value="TreeGrafter"/>
</dbReference>
<feature type="domain" description="BRCT" evidence="3">
    <location>
        <begin position="180"/>
        <end position="271"/>
    </location>
</feature>
<keyword evidence="5" id="KW-1185">Reference proteome</keyword>
<dbReference type="PANTHER" id="PTHR13561">
    <property type="entry name" value="DNA REPLICATION REGULATOR DPB11-RELATED"/>
    <property type="match status" value="1"/>
</dbReference>
<proteinExistence type="predicted"/>
<evidence type="ECO:0000256" key="2">
    <source>
        <dbReference type="SAM" id="MobiDB-lite"/>
    </source>
</evidence>
<evidence type="ECO:0000313" key="4">
    <source>
        <dbReference type="EMBL" id="KAK9836182.1"/>
    </source>
</evidence>
<feature type="region of interest" description="Disordered" evidence="2">
    <location>
        <begin position="387"/>
        <end position="424"/>
    </location>
</feature>
<dbReference type="Proteomes" id="UP001445335">
    <property type="component" value="Unassembled WGS sequence"/>
</dbReference>
<organism evidence="4 5">
    <name type="scientific">Elliptochloris bilobata</name>
    <dbReference type="NCBI Taxonomy" id="381761"/>
    <lineage>
        <taxon>Eukaryota</taxon>
        <taxon>Viridiplantae</taxon>
        <taxon>Chlorophyta</taxon>
        <taxon>core chlorophytes</taxon>
        <taxon>Trebouxiophyceae</taxon>
        <taxon>Trebouxiophyceae incertae sedis</taxon>
        <taxon>Elliptochloris clade</taxon>
        <taxon>Elliptochloris</taxon>
    </lineage>
</organism>
<reference evidence="4 5" key="1">
    <citation type="journal article" date="2024" name="Nat. Commun.">
        <title>Phylogenomics reveals the evolutionary origins of lichenization in chlorophyte algae.</title>
        <authorList>
            <person name="Puginier C."/>
            <person name="Libourel C."/>
            <person name="Otte J."/>
            <person name="Skaloud P."/>
            <person name="Haon M."/>
            <person name="Grisel S."/>
            <person name="Petersen M."/>
            <person name="Berrin J.G."/>
            <person name="Delaux P.M."/>
            <person name="Dal Grande F."/>
            <person name="Keller J."/>
        </authorList>
    </citation>
    <scope>NUCLEOTIDE SEQUENCE [LARGE SCALE GENOMIC DNA]</scope>
    <source>
        <strain evidence="4 5">SAG 245.80</strain>
    </source>
</reference>
<comment type="caution">
    <text evidence="4">The sequence shown here is derived from an EMBL/GenBank/DDBJ whole genome shotgun (WGS) entry which is preliminary data.</text>
</comment>
<dbReference type="SMART" id="SM00292">
    <property type="entry name" value="BRCT"/>
    <property type="match status" value="1"/>
</dbReference>
<dbReference type="GO" id="GO:0033314">
    <property type="term" value="P:mitotic DNA replication checkpoint signaling"/>
    <property type="evidence" value="ECO:0007669"/>
    <property type="project" value="TreeGrafter"/>
</dbReference>
<feature type="domain" description="BRCT" evidence="3">
    <location>
        <begin position="1"/>
        <end position="72"/>
    </location>
</feature>